<organism evidence="1 2">
    <name type="scientific">Symbiodinium necroappetens</name>
    <dbReference type="NCBI Taxonomy" id="1628268"/>
    <lineage>
        <taxon>Eukaryota</taxon>
        <taxon>Sar</taxon>
        <taxon>Alveolata</taxon>
        <taxon>Dinophyceae</taxon>
        <taxon>Suessiales</taxon>
        <taxon>Symbiodiniaceae</taxon>
        <taxon>Symbiodinium</taxon>
    </lineage>
</organism>
<reference evidence="1" key="1">
    <citation type="submission" date="2021-02" db="EMBL/GenBank/DDBJ databases">
        <authorList>
            <person name="Dougan E. K."/>
            <person name="Rhodes N."/>
            <person name="Thang M."/>
            <person name="Chan C."/>
        </authorList>
    </citation>
    <scope>NUCLEOTIDE SEQUENCE</scope>
</reference>
<dbReference type="Proteomes" id="UP000601435">
    <property type="component" value="Unassembled WGS sequence"/>
</dbReference>
<keyword evidence="2" id="KW-1185">Reference proteome</keyword>
<protein>
    <submittedName>
        <fullName evidence="1">Uncharacterized protein</fullName>
    </submittedName>
</protein>
<evidence type="ECO:0000313" key="1">
    <source>
        <dbReference type="EMBL" id="CAE7518694.1"/>
    </source>
</evidence>
<dbReference type="EMBL" id="CAJNJA010023919">
    <property type="protein sequence ID" value="CAE7518694.1"/>
    <property type="molecule type" value="Genomic_DNA"/>
</dbReference>
<proteinExistence type="predicted"/>
<gene>
    <name evidence="1" type="ORF">SNEC2469_LOCUS14828</name>
</gene>
<comment type="caution">
    <text evidence="1">The sequence shown here is derived from an EMBL/GenBank/DDBJ whole genome shotgun (WGS) entry which is preliminary data.</text>
</comment>
<sequence>MVTHIHDALIARSSQTSMERANASDASLDTVANGKAAAAIAGTFSNLAQAVSDAGKTLGTAAGNVFFAVGNRVIKAPEMRFDNLDSELKDLANELGDEALVVGSTLQGVARTTVEARYKLALHLLAAATEVYNKAKEIAHQVANAVKSFVKCIAEDAVAATDKEKRCKALLGEQCDCSLENGEPKSHLKATGSPATGLGVDMKCVPSKTSEFAKGFRLKASSSGSSEASPAGGVPLPGTEEEISCSDVSAMEATATDTNKQIRTSPAQAMEALATPQPSGSCEGDLSVALDAVVTFNPNLITVKSTVSGTTVKTEAFVEGWVRASVEAWVKGEGTCSYEAQRGVPKQPKKKMICAKGVCIILAMQMLATLKLEGTLTGTVTQSYDVDFFVKGRAVMNTDTNQESLVYADITDVKYKEGIKAAAEATASLRVSVGPKFVVWPTPGLPVTFFPQVHAHAEAVGRIEYPQGGGDRRGRRRLDGAPKAKLNMCHAAVLSIYADLGITGFALPPPLEDLLDGDMVKAMLKEAIKEGAEKAFGPGASQVANCVPGAGALADRIASKLATLLASALTALQLPWQLQMVELLSSDKLFCEEPWKTDGFEQSPCAEEIGCSGAGLLSLPEPGVMEMPPEVSTTSTTTAGQSVAKEQCNHRGTHIAFGDRFLEMGSFRIADHDGDHLTITHRDHSKAIMILGRTWSQANEHSNQLDDAKWKNEAWGRSKGIEHVKGSVKMGFQFIQIGNFRLGADDWCLMVSHMDPTTRGVLREWKHDGSTWNAADRTLRDREEGPPTGISVGWAHPGCKV</sequence>
<name>A0A812T4J1_9DINO</name>
<evidence type="ECO:0000313" key="2">
    <source>
        <dbReference type="Proteomes" id="UP000601435"/>
    </source>
</evidence>
<dbReference type="AlphaFoldDB" id="A0A812T4J1"/>
<accession>A0A812T4J1</accession>
<dbReference type="OrthoDB" id="422449at2759"/>